<dbReference type="InterPro" id="IPR006439">
    <property type="entry name" value="HAD-SF_hydro_IA"/>
</dbReference>
<dbReference type="NCBIfam" id="TIGR01549">
    <property type="entry name" value="HAD-SF-IA-v1"/>
    <property type="match status" value="1"/>
</dbReference>
<dbReference type="PANTHER" id="PTHR46470">
    <property type="entry name" value="N-ACYLNEURAMINATE-9-PHOSPHATASE"/>
    <property type="match status" value="1"/>
</dbReference>
<gene>
    <name evidence="4" type="ORF">JQC75_16670</name>
</gene>
<dbReference type="InterPro" id="IPR051400">
    <property type="entry name" value="HAD-like_hydrolase"/>
</dbReference>
<dbReference type="Proteomes" id="UP000596252">
    <property type="component" value="Chromosome"/>
</dbReference>
<evidence type="ECO:0000256" key="2">
    <source>
        <dbReference type="ARBA" id="ARBA00022801"/>
    </source>
</evidence>
<comment type="cofactor">
    <cofactor evidence="1">
        <name>Mg(2+)</name>
        <dbReference type="ChEBI" id="CHEBI:18420"/>
    </cofactor>
</comment>
<evidence type="ECO:0000313" key="4">
    <source>
        <dbReference type="EMBL" id="QRH01460.1"/>
    </source>
</evidence>
<organism evidence="4 5">
    <name type="scientific">Shewanella litorisediminis</name>
    <dbReference type="NCBI Taxonomy" id="1173586"/>
    <lineage>
        <taxon>Bacteria</taxon>
        <taxon>Pseudomonadati</taxon>
        <taxon>Pseudomonadota</taxon>
        <taxon>Gammaproteobacteria</taxon>
        <taxon>Alteromonadales</taxon>
        <taxon>Shewanellaceae</taxon>
        <taxon>Shewanella</taxon>
    </lineage>
</organism>
<dbReference type="SFLD" id="SFLDS00003">
    <property type="entry name" value="Haloacid_Dehalogenase"/>
    <property type="match status" value="1"/>
</dbReference>
<reference evidence="4 5" key="1">
    <citation type="journal article" date="2012" name="Antonie Van Leeuwenhoek">
        <title>Shewanella litorisediminis sp. nov., a gammaproteobacterium isolated from a tidal flat sediment.</title>
        <authorList>
            <person name="Lee M.H."/>
            <person name="Yoon J.H."/>
        </authorList>
    </citation>
    <scope>NUCLEOTIDE SEQUENCE [LARGE SCALE GENOMIC DNA]</scope>
    <source>
        <strain evidence="4 5">SMK1-12</strain>
    </source>
</reference>
<keyword evidence="2 4" id="KW-0378">Hydrolase</keyword>
<evidence type="ECO:0000256" key="1">
    <source>
        <dbReference type="ARBA" id="ARBA00001946"/>
    </source>
</evidence>
<keyword evidence="5" id="KW-1185">Reference proteome</keyword>
<dbReference type="EMBL" id="CP069213">
    <property type="protein sequence ID" value="QRH01460.1"/>
    <property type="molecule type" value="Genomic_DNA"/>
</dbReference>
<keyword evidence="3" id="KW-0460">Magnesium</keyword>
<dbReference type="InterPro" id="IPR036412">
    <property type="entry name" value="HAD-like_sf"/>
</dbReference>
<dbReference type="Gene3D" id="3.40.50.1000">
    <property type="entry name" value="HAD superfamily/HAD-like"/>
    <property type="match status" value="1"/>
</dbReference>
<name>A0ABX7G2H8_9GAMM</name>
<dbReference type="SUPFAM" id="SSF56784">
    <property type="entry name" value="HAD-like"/>
    <property type="match status" value="1"/>
</dbReference>
<sequence length="238" mass="26199">MQIFRRLKPIAAISFDLDDTLYDNRPVIMAAELAQLMYLARHYPVTKAWGRDEWRHHKLRVLAHHPMLAHDPTALRLLTLHSGLLYFGLPEAEATMAARAVMDEFIRARSHFRVPDSSLQLLAKLGQKYPLIGLTNGNVDPVRIGLGDRLAFVLAAGSGVRMKPVDDLFRMGCNRLGIASEQLLHVGDSHSADVVGALKAGCQAVLLNPAHGGTQPRPLASPLPHLQIQKLDALLALL</sequence>
<dbReference type="PANTHER" id="PTHR46470:SF4">
    <property type="entry name" value="5-AMINO-6-(5-PHOSPHO-D-RIBITYLAMINO)URACIL PHOSPHATASE YIGB"/>
    <property type="match status" value="1"/>
</dbReference>
<proteinExistence type="predicted"/>
<accession>A0ABX7G2H8</accession>
<evidence type="ECO:0000313" key="5">
    <source>
        <dbReference type="Proteomes" id="UP000596252"/>
    </source>
</evidence>
<dbReference type="GO" id="GO:0016787">
    <property type="term" value="F:hydrolase activity"/>
    <property type="evidence" value="ECO:0007669"/>
    <property type="project" value="UniProtKB-KW"/>
</dbReference>
<dbReference type="RefSeq" id="WP_203325137.1">
    <property type="nucleotide sequence ID" value="NZ_CP069213.1"/>
</dbReference>
<evidence type="ECO:0000256" key="3">
    <source>
        <dbReference type="ARBA" id="ARBA00022842"/>
    </source>
</evidence>
<dbReference type="Pfam" id="PF00702">
    <property type="entry name" value="Hydrolase"/>
    <property type="match status" value="1"/>
</dbReference>
<dbReference type="Gene3D" id="1.20.120.1600">
    <property type="match status" value="1"/>
</dbReference>
<dbReference type="InterPro" id="IPR023214">
    <property type="entry name" value="HAD_sf"/>
</dbReference>
<protein>
    <submittedName>
        <fullName evidence="4">HAD-IA family hydrolase</fullName>
    </submittedName>
</protein>
<dbReference type="SFLD" id="SFLDG01129">
    <property type="entry name" value="C1.5:_HAD__Beta-PGM__Phosphata"/>
    <property type="match status" value="1"/>
</dbReference>